<dbReference type="Proteomes" id="UP001148662">
    <property type="component" value="Unassembled WGS sequence"/>
</dbReference>
<dbReference type="EMBL" id="JANHOG010000085">
    <property type="protein sequence ID" value="KAJ3558495.1"/>
    <property type="molecule type" value="Genomic_DNA"/>
</dbReference>
<sequence>MDPATRNITAQRNVTREERLAEIAHEASFYTAATRLWGEYFNETIAKGLWFVEYYATRGFISYTRDFHPIWSKLAEEIKERKIEVRLAKINCSVDKEFCDATGVDEYPQLRLYRDGEFVETFDQPRELDVMRSYLEDHARRSKGLKQTIFSVQEPSVKWSLH</sequence>
<accession>A0ACC1TD28</accession>
<name>A0ACC1TD28_9APHY</name>
<proteinExistence type="predicted"/>
<protein>
    <submittedName>
        <fullName evidence="1">Uncharacterized protein</fullName>
    </submittedName>
</protein>
<evidence type="ECO:0000313" key="1">
    <source>
        <dbReference type="EMBL" id="KAJ3558495.1"/>
    </source>
</evidence>
<keyword evidence="2" id="KW-1185">Reference proteome</keyword>
<organism evidence="1 2">
    <name type="scientific">Phlebia brevispora</name>
    <dbReference type="NCBI Taxonomy" id="194682"/>
    <lineage>
        <taxon>Eukaryota</taxon>
        <taxon>Fungi</taxon>
        <taxon>Dikarya</taxon>
        <taxon>Basidiomycota</taxon>
        <taxon>Agaricomycotina</taxon>
        <taxon>Agaricomycetes</taxon>
        <taxon>Polyporales</taxon>
        <taxon>Meruliaceae</taxon>
        <taxon>Phlebia</taxon>
    </lineage>
</organism>
<reference evidence="1" key="1">
    <citation type="submission" date="2022-07" db="EMBL/GenBank/DDBJ databases">
        <title>Genome Sequence of Phlebia brevispora.</title>
        <authorList>
            <person name="Buettner E."/>
        </authorList>
    </citation>
    <scope>NUCLEOTIDE SEQUENCE</scope>
    <source>
        <strain evidence="1">MPL23</strain>
    </source>
</reference>
<comment type="caution">
    <text evidence="1">The sequence shown here is derived from an EMBL/GenBank/DDBJ whole genome shotgun (WGS) entry which is preliminary data.</text>
</comment>
<evidence type="ECO:0000313" key="2">
    <source>
        <dbReference type="Proteomes" id="UP001148662"/>
    </source>
</evidence>
<gene>
    <name evidence="1" type="ORF">NM688_g897</name>
</gene>